<evidence type="ECO:0000259" key="9">
    <source>
        <dbReference type="PROSITE" id="PS50110"/>
    </source>
</evidence>
<dbReference type="InterPro" id="IPR004358">
    <property type="entry name" value="Sig_transdc_His_kin-like_C"/>
</dbReference>
<dbReference type="CDD" id="cd17546">
    <property type="entry name" value="REC_hyHK_CKI1_RcsC-like"/>
    <property type="match status" value="1"/>
</dbReference>
<dbReference type="AlphaFoldDB" id="A0A0G4HM31"/>
<dbReference type="InterPro" id="IPR003594">
    <property type="entry name" value="HATPase_dom"/>
</dbReference>
<keyword evidence="4" id="KW-0808">Transferase</keyword>
<evidence type="ECO:0000256" key="2">
    <source>
        <dbReference type="ARBA" id="ARBA00012438"/>
    </source>
</evidence>
<dbReference type="Pfam" id="PF00512">
    <property type="entry name" value="HisKA"/>
    <property type="match status" value="1"/>
</dbReference>
<dbReference type="InterPro" id="IPR003661">
    <property type="entry name" value="HisK_dim/P_dom"/>
</dbReference>
<dbReference type="PANTHER" id="PTHR43047:SF64">
    <property type="entry name" value="HISTIDINE KINASE CONTAINING CHEY-HOMOLOGOUS RECEIVER DOMAIN AND PAS DOMAIN-RELATED"/>
    <property type="match status" value="1"/>
</dbReference>
<gene>
    <name evidence="10" type="ORF">Cvel_1166</name>
</gene>
<dbReference type="PROSITE" id="PS50110">
    <property type="entry name" value="RESPONSE_REGULATORY"/>
    <property type="match status" value="1"/>
</dbReference>
<feature type="region of interest" description="Disordered" evidence="7">
    <location>
        <begin position="676"/>
        <end position="717"/>
    </location>
</feature>
<dbReference type="SUPFAM" id="SSF47384">
    <property type="entry name" value="Homodimeric domain of signal transducing histidine kinase"/>
    <property type="match status" value="1"/>
</dbReference>
<dbReference type="Pfam" id="PF02518">
    <property type="entry name" value="HATPase_c"/>
    <property type="match status" value="1"/>
</dbReference>
<dbReference type="EMBL" id="CDMZ01003136">
    <property type="protein sequence ID" value="CEM45251.1"/>
    <property type="molecule type" value="Genomic_DNA"/>
</dbReference>
<dbReference type="SUPFAM" id="SSF55874">
    <property type="entry name" value="ATPase domain of HSP90 chaperone/DNA topoisomerase II/histidine kinase"/>
    <property type="match status" value="1"/>
</dbReference>
<feature type="compositionally biased region" description="Low complexity" evidence="7">
    <location>
        <begin position="764"/>
        <end position="778"/>
    </location>
</feature>
<name>A0A0G4HM31_9ALVE</name>
<dbReference type="SMART" id="SM00387">
    <property type="entry name" value="HATPase_c"/>
    <property type="match status" value="1"/>
</dbReference>
<dbReference type="InterPro" id="IPR001789">
    <property type="entry name" value="Sig_transdc_resp-reg_receiver"/>
</dbReference>
<dbReference type="InterPro" id="IPR036097">
    <property type="entry name" value="HisK_dim/P_sf"/>
</dbReference>
<evidence type="ECO:0000256" key="4">
    <source>
        <dbReference type="ARBA" id="ARBA00022679"/>
    </source>
</evidence>
<proteinExistence type="predicted"/>
<dbReference type="SUPFAM" id="SSF55781">
    <property type="entry name" value="GAF domain-like"/>
    <property type="match status" value="1"/>
</dbReference>
<dbReference type="InterPro" id="IPR036890">
    <property type="entry name" value="HATPase_C_sf"/>
</dbReference>
<dbReference type="CDD" id="cd00082">
    <property type="entry name" value="HisKA"/>
    <property type="match status" value="1"/>
</dbReference>
<evidence type="ECO:0000256" key="1">
    <source>
        <dbReference type="ARBA" id="ARBA00000085"/>
    </source>
</evidence>
<comment type="catalytic activity">
    <reaction evidence="1">
        <text>ATP + protein L-histidine = ADP + protein N-phospho-L-histidine.</text>
        <dbReference type="EC" id="2.7.13.3"/>
    </reaction>
</comment>
<evidence type="ECO:0000256" key="3">
    <source>
        <dbReference type="ARBA" id="ARBA00022553"/>
    </source>
</evidence>
<keyword evidence="5" id="KW-0418">Kinase</keyword>
<dbReference type="GO" id="GO:0000155">
    <property type="term" value="F:phosphorelay sensor kinase activity"/>
    <property type="evidence" value="ECO:0007669"/>
    <property type="project" value="InterPro"/>
</dbReference>
<dbReference type="Gene3D" id="3.30.565.10">
    <property type="entry name" value="Histidine kinase-like ATPase, C-terminal domain"/>
    <property type="match status" value="1"/>
</dbReference>
<evidence type="ECO:0000256" key="5">
    <source>
        <dbReference type="ARBA" id="ARBA00022777"/>
    </source>
</evidence>
<sequence length="953" mass="101674">MMQLQQGLKEIFEYFLEAVLPISKSEYGMIAQRKVSARNGKPYIHIVHMTDISWNAESAELFKKVFSKHGAEYHDLDSLIGLVMTTEDVVISNDPANDPRRGGVPKIPPGHPPLNSFLGMPIYFGDQMIGLAGIANRPGGYKREHFLELQPFLSTCATAIVTCSANEANQRNQQQKTRFLAKISHEIRTPMNGILGSCDVLGASELTPEQLKCLESIKGATGRLLHLANQLLQHTRLELGACAVQRRSTSLVEVLQNCIQSLSQKAEEKGLALSLVVSSLVPAAVETDKSLLTQAVGHLLSNAIKFTEKGGIRLTCKTLERDLTAGAARRIRPANSLTRWVELDMAVAGRSADQPVAGTGESILVLIEVEDSGCGLSLEDQEAIFAPLTKDACAPAEEGVGLGLPAARKLSVMLGGSLSVESEVGLGSRFSMTLETKALSSDSWTRASSSLSPGGREIEKESLGPVVLFGACEYTRDSFLHTVNALGVFALSAGFSGDGETGTMQTQSGAVFKPPSMVCWEIPKDLSLSEDSTDLGDAVDALGKRVLSMMEAGKVDMRLASSALHIPLVCVCGSGQAKMVQARFQRGGQLPTSKGHGNGGGLSFWFAQTLEVPLLISDIKQMVGKLTGQEDESIHIPASTTSGMECESPELRPSAPALELPCAAPSASSSLTVTPVGEMGSGCSSSSTRVGGEGSGGVSVRESDPVSPVGKWSGSSLGGSLSPVVFSRDASTSDSRGAQAFAFEETAKGCPFSHLLMVNGGVKSQQPSLQASQPQRQSVEGQSGRRRSICSAEMAAEKALMDLSAYSVVVVDDVEINRTVALLMMKKVASVGSLTSLSDGKEAVDFWQRTSEANPGTRYIFVMDIHMPNMDGFAASRELRRLEREREEKERDTPNDGSKVEPVMIVGNSAGCDEEYRREAIEAGMDDFIPKPISLTKLEGSIRGILKTRGISL</sequence>
<dbReference type="SUPFAM" id="SSF52172">
    <property type="entry name" value="CheY-like"/>
    <property type="match status" value="1"/>
</dbReference>
<evidence type="ECO:0000313" key="10">
    <source>
        <dbReference type="EMBL" id="CEM45251.1"/>
    </source>
</evidence>
<evidence type="ECO:0000256" key="6">
    <source>
        <dbReference type="PROSITE-ProRule" id="PRU00169"/>
    </source>
</evidence>
<dbReference type="InterPro" id="IPR005467">
    <property type="entry name" value="His_kinase_dom"/>
</dbReference>
<dbReference type="SMART" id="SM00448">
    <property type="entry name" value="REC"/>
    <property type="match status" value="1"/>
</dbReference>
<feature type="domain" description="Response regulatory" evidence="9">
    <location>
        <begin position="807"/>
        <end position="946"/>
    </location>
</feature>
<dbReference type="PRINTS" id="PR00344">
    <property type="entry name" value="BCTRLSENSOR"/>
</dbReference>
<keyword evidence="3 6" id="KW-0597">Phosphoprotein</keyword>
<dbReference type="InterPro" id="IPR003018">
    <property type="entry name" value="GAF"/>
</dbReference>
<feature type="modified residue" description="4-aspartylphosphate" evidence="6">
    <location>
        <position position="864"/>
    </location>
</feature>
<dbReference type="PROSITE" id="PS50109">
    <property type="entry name" value="HIS_KIN"/>
    <property type="match status" value="1"/>
</dbReference>
<accession>A0A0G4HM31</accession>
<dbReference type="Gene3D" id="1.10.287.130">
    <property type="match status" value="1"/>
</dbReference>
<feature type="domain" description="Histidine kinase" evidence="8">
    <location>
        <begin position="182"/>
        <end position="438"/>
    </location>
</feature>
<dbReference type="Gene3D" id="3.40.50.2300">
    <property type="match status" value="1"/>
</dbReference>
<dbReference type="Gene3D" id="3.30.450.40">
    <property type="match status" value="1"/>
</dbReference>
<dbReference type="PANTHER" id="PTHR43047">
    <property type="entry name" value="TWO-COMPONENT HISTIDINE PROTEIN KINASE"/>
    <property type="match status" value="1"/>
</dbReference>
<dbReference type="VEuPathDB" id="CryptoDB:Cvel_1166"/>
<feature type="region of interest" description="Disordered" evidence="7">
    <location>
        <begin position="763"/>
        <end position="786"/>
    </location>
</feature>
<evidence type="ECO:0000256" key="7">
    <source>
        <dbReference type="SAM" id="MobiDB-lite"/>
    </source>
</evidence>
<reference evidence="10" key="1">
    <citation type="submission" date="2014-11" db="EMBL/GenBank/DDBJ databases">
        <authorList>
            <person name="Otto D Thomas"/>
            <person name="Naeem Raeece"/>
        </authorList>
    </citation>
    <scope>NUCLEOTIDE SEQUENCE</scope>
</reference>
<dbReference type="Pfam" id="PF00072">
    <property type="entry name" value="Response_reg"/>
    <property type="match status" value="1"/>
</dbReference>
<dbReference type="Pfam" id="PF13185">
    <property type="entry name" value="GAF_2"/>
    <property type="match status" value="1"/>
</dbReference>
<protein>
    <recommendedName>
        <fullName evidence="2">histidine kinase</fullName>
        <ecNumber evidence="2">2.7.13.3</ecNumber>
    </recommendedName>
</protein>
<organism evidence="10">
    <name type="scientific">Chromera velia CCMP2878</name>
    <dbReference type="NCBI Taxonomy" id="1169474"/>
    <lineage>
        <taxon>Eukaryota</taxon>
        <taxon>Sar</taxon>
        <taxon>Alveolata</taxon>
        <taxon>Colpodellida</taxon>
        <taxon>Chromeraceae</taxon>
        <taxon>Chromera</taxon>
    </lineage>
</organism>
<evidence type="ECO:0000259" key="8">
    <source>
        <dbReference type="PROSITE" id="PS50109"/>
    </source>
</evidence>
<dbReference type="InterPro" id="IPR029016">
    <property type="entry name" value="GAF-like_dom_sf"/>
</dbReference>
<dbReference type="EC" id="2.7.13.3" evidence="2"/>
<dbReference type="InterPro" id="IPR011006">
    <property type="entry name" value="CheY-like_superfamily"/>
</dbReference>
<dbReference type="SMART" id="SM00388">
    <property type="entry name" value="HisKA"/>
    <property type="match status" value="1"/>
</dbReference>